<dbReference type="AntiFam" id="ANF00072">
    <property type="entry name" value="Shadow ORF (opposite TypA)"/>
</dbReference>
<name>A0A6J6Y6W6_9ZZZZ</name>
<gene>
    <name evidence="1" type="ORF">UFOPK3010_00709</name>
</gene>
<evidence type="ECO:0000313" key="1">
    <source>
        <dbReference type="EMBL" id="CAB4803208.1"/>
    </source>
</evidence>
<reference evidence="1" key="1">
    <citation type="submission" date="2020-05" db="EMBL/GenBank/DDBJ databases">
        <authorList>
            <person name="Chiriac C."/>
            <person name="Salcher M."/>
            <person name="Ghai R."/>
            <person name="Kavagutti S V."/>
        </authorList>
    </citation>
    <scope>NUCLEOTIDE SEQUENCE</scope>
</reference>
<sequence length="108" mass="12102">MGVEDKALERRVRIADGRRNAVDHRIEKFRHPFTSFGTHAKDLIGGNAEDLLDFSGVSIGIGGWKIDLVQRGDNLEIVLKGEITIRKCLRLNALCGIDQKNCAFARRQ</sequence>
<dbReference type="AlphaFoldDB" id="A0A6J6Y6W6"/>
<organism evidence="1">
    <name type="scientific">freshwater metagenome</name>
    <dbReference type="NCBI Taxonomy" id="449393"/>
    <lineage>
        <taxon>unclassified sequences</taxon>
        <taxon>metagenomes</taxon>
        <taxon>ecological metagenomes</taxon>
    </lineage>
</organism>
<dbReference type="EMBL" id="CAFAAM010000078">
    <property type="protein sequence ID" value="CAB4803208.1"/>
    <property type="molecule type" value="Genomic_DNA"/>
</dbReference>
<accession>A0A6J6Y6W6</accession>
<proteinExistence type="predicted"/>
<protein>
    <submittedName>
        <fullName evidence="1">Unannotated protein</fullName>
    </submittedName>
</protein>